<dbReference type="InterPro" id="IPR012340">
    <property type="entry name" value="NA-bd_OB-fold"/>
</dbReference>
<dbReference type="GO" id="GO:0000467">
    <property type="term" value="P:exonucleolytic trimming to generate mature 3'-end of 5.8S rRNA from tricistronic rRNA transcript (SSU-rRNA, 5.8S rRNA, LSU-rRNA)"/>
    <property type="evidence" value="ECO:0007669"/>
    <property type="project" value="TreeGrafter"/>
</dbReference>
<dbReference type="InterPro" id="IPR004088">
    <property type="entry name" value="KH_dom_type_1"/>
</dbReference>
<dbReference type="Pfam" id="PF21266">
    <property type="entry name" value="S1_RRP4"/>
    <property type="match status" value="1"/>
</dbReference>
<dbReference type="OrthoDB" id="1650at2759"/>
<dbReference type="GO" id="GO:0000176">
    <property type="term" value="C:nuclear exosome (RNase complex)"/>
    <property type="evidence" value="ECO:0007669"/>
    <property type="project" value="TreeGrafter"/>
</dbReference>
<name>A0A183FG98_HELPZ</name>
<dbReference type="InterPro" id="IPR003029">
    <property type="entry name" value="S1_domain"/>
</dbReference>
<dbReference type="InterPro" id="IPR048565">
    <property type="entry name" value="S1_RRP4"/>
</dbReference>
<dbReference type="Gene3D" id="2.40.50.100">
    <property type="match status" value="1"/>
</dbReference>
<dbReference type="GO" id="GO:0000177">
    <property type="term" value="C:cytoplasmic exosome (RNase complex)"/>
    <property type="evidence" value="ECO:0007669"/>
    <property type="project" value="TreeGrafter"/>
</dbReference>
<dbReference type="SMART" id="SM00316">
    <property type="entry name" value="S1"/>
    <property type="match status" value="1"/>
</dbReference>
<comment type="subcellular location">
    <subcellularLocation>
        <location evidence="1">Nucleus</location>
    </subcellularLocation>
</comment>
<keyword evidence="7" id="KW-1185">Reference proteome</keyword>
<dbReference type="InterPro" id="IPR036612">
    <property type="entry name" value="KH_dom_type_1_sf"/>
</dbReference>
<dbReference type="GO" id="GO:0071034">
    <property type="term" value="P:CUT catabolic process"/>
    <property type="evidence" value="ECO:0007669"/>
    <property type="project" value="TreeGrafter"/>
</dbReference>
<dbReference type="GO" id="GO:0071035">
    <property type="term" value="P:nuclear polyadenylation-dependent rRNA catabolic process"/>
    <property type="evidence" value="ECO:0007669"/>
    <property type="project" value="TreeGrafter"/>
</dbReference>
<dbReference type="PANTHER" id="PTHR21321:SF4">
    <property type="entry name" value="EXOSOME COMPLEX COMPONENT RRP4"/>
    <property type="match status" value="1"/>
</dbReference>
<dbReference type="EMBL" id="UZAH01025514">
    <property type="protein sequence ID" value="VDO65365.1"/>
    <property type="molecule type" value="Genomic_DNA"/>
</dbReference>
<evidence type="ECO:0000313" key="8">
    <source>
        <dbReference type="WBParaSite" id="HPBE_0000565401-mRNA-1"/>
    </source>
</evidence>
<evidence type="ECO:0000313" key="7">
    <source>
        <dbReference type="Proteomes" id="UP000050761"/>
    </source>
</evidence>
<accession>A0A3P8AY44</accession>
<dbReference type="Proteomes" id="UP000050761">
    <property type="component" value="Unassembled WGS sequence"/>
</dbReference>
<evidence type="ECO:0000256" key="2">
    <source>
        <dbReference type="ARBA" id="ARBA00009155"/>
    </source>
</evidence>
<evidence type="ECO:0000256" key="4">
    <source>
        <dbReference type="ARBA" id="ARBA00022884"/>
    </source>
</evidence>
<protein>
    <submittedName>
        <fullName evidence="8">S1 motif domain-containing protein</fullName>
    </submittedName>
</protein>
<dbReference type="AlphaFoldDB" id="A0A183FG98"/>
<dbReference type="Gene3D" id="2.40.50.140">
    <property type="entry name" value="Nucleic acid-binding proteins"/>
    <property type="match status" value="1"/>
</dbReference>
<dbReference type="CDD" id="cd22525">
    <property type="entry name" value="KH-I_Rrp4_eukar"/>
    <property type="match status" value="1"/>
</dbReference>
<proteinExistence type="inferred from homology"/>
<evidence type="ECO:0000259" key="5">
    <source>
        <dbReference type="PROSITE" id="PS50126"/>
    </source>
</evidence>
<dbReference type="PROSITE" id="PS50126">
    <property type="entry name" value="S1"/>
    <property type="match status" value="1"/>
</dbReference>
<reference evidence="6 7" key="1">
    <citation type="submission" date="2018-11" db="EMBL/GenBank/DDBJ databases">
        <authorList>
            <consortium name="Pathogen Informatics"/>
        </authorList>
    </citation>
    <scope>NUCLEOTIDE SEQUENCE [LARGE SCALE GENOMIC DNA]</scope>
</reference>
<dbReference type="InterPro" id="IPR026699">
    <property type="entry name" value="Exosome_RNA_bind1/RRP40/RRP4"/>
</dbReference>
<dbReference type="PANTHER" id="PTHR21321">
    <property type="entry name" value="PNAS-3 RELATED"/>
    <property type="match status" value="1"/>
</dbReference>
<organism evidence="7 8">
    <name type="scientific">Heligmosomoides polygyrus</name>
    <name type="common">Parasitic roundworm</name>
    <dbReference type="NCBI Taxonomy" id="6339"/>
    <lineage>
        <taxon>Eukaryota</taxon>
        <taxon>Metazoa</taxon>
        <taxon>Ecdysozoa</taxon>
        <taxon>Nematoda</taxon>
        <taxon>Chromadorea</taxon>
        <taxon>Rhabditida</taxon>
        <taxon>Rhabditina</taxon>
        <taxon>Rhabditomorpha</taxon>
        <taxon>Strongyloidea</taxon>
        <taxon>Heligmosomidae</taxon>
        <taxon>Heligmosomoides</taxon>
    </lineage>
</organism>
<dbReference type="SUPFAM" id="SSF50249">
    <property type="entry name" value="Nucleic acid-binding proteins"/>
    <property type="match status" value="1"/>
</dbReference>
<dbReference type="GO" id="GO:0034475">
    <property type="term" value="P:U4 snRNA 3'-end processing"/>
    <property type="evidence" value="ECO:0007669"/>
    <property type="project" value="TreeGrafter"/>
</dbReference>
<accession>A0A183FG98</accession>
<sequence length="299" mass="33451">MSMIITGPPAARAWIIFRYQIFTDLDTGHGTFPIRDGLAASVSGIKVQYSRLFLVEPYKSKYVPKIGDVVVGRITNVQKARWKVDVNYRMAAILHLNNVNLPGGELRRKGLEDEIAMVKHLSVGDLVSAEVQQIRMRGQVQLHTRNLKYGKLGQGIVVKVPPSLVKPQKEYMHELFGVAIIIGCNGVIWISPARNSDLDGLFSFPAKPFCCQAVPIEKRMAIVRTAACVRLLAKMLICIYDVSLISAYSASQPYYAKDLANPEVSTTLAPRINDMIKAEEKRRALEKDREEAARKMRVL</sequence>
<dbReference type="WBParaSite" id="HPBE_0000565401-mRNA-1">
    <property type="protein sequence ID" value="HPBE_0000565401-mRNA-1"/>
    <property type="gene ID" value="HPBE_0000565401"/>
</dbReference>
<dbReference type="SUPFAM" id="SSF54791">
    <property type="entry name" value="Eukaryotic type KH-domain (KH-domain type I)"/>
    <property type="match status" value="1"/>
</dbReference>
<keyword evidence="4" id="KW-0694">RNA-binding</keyword>
<evidence type="ECO:0000313" key="6">
    <source>
        <dbReference type="EMBL" id="VDO65365.1"/>
    </source>
</evidence>
<evidence type="ECO:0000256" key="1">
    <source>
        <dbReference type="ARBA" id="ARBA00004123"/>
    </source>
</evidence>
<comment type="similarity">
    <text evidence="2">Belongs to the RRP4 family.</text>
</comment>
<dbReference type="Pfam" id="PF15985">
    <property type="entry name" value="KH_6"/>
    <property type="match status" value="1"/>
</dbReference>
<dbReference type="GO" id="GO:0003723">
    <property type="term" value="F:RNA binding"/>
    <property type="evidence" value="ECO:0007669"/>
    <property type="project" value="UniProtKB-KW"/>
</dbReference>
<dbReference type="GO" id="GO:0071038">
    <property type="term" value="P:TRAMP-dependent tRNA surveillance pathway"/>
    <property type="evidence" value="ECO:0007669"/>
    <property type="project" value="TreeGrafter"/>
</dbReference>
<reference evidence="8" key="2">
    <citation type="submission" date="2019-09" db="UniProtKB">
        <authorList>
            <consortium name="WormBaseParasite"/>
        </authorList>
    </citation>
    <scope>IDENTIFICATION</scope>
</reference>
<feature type="domain" description="S1 motif" evidence="5">
    <location>
        <begin position="67"/>
        <end position="145"/>
    </location>
</feature>
<gene>
    <name evidence="6" type="ORF">HPBE_LOCUS5655</name>
</gene>
<evidence type="ECO:0000256" key="3">
    <source>
        <dbReference type="ARBA" id="ARBA00022835"/>
    </source>
</evidence>
<dbReference type="GO" id="GO:0071051">
    <property type="term" value="P:poly(A)-dependent snoRNA 3'-end processing"/>
    <property type="evidence" value="ECO:0007669"/>
    <property type="project" value="TreeGrafter"/>
</dbReference>
<dbReference type="CDD" id="cd05789">
    <property type="entry name" value="S1_Rrp4"/>
    <property type="match status" value="1"/>
</dbReference>
<keyword evidence="3" id="KW-0271">Exosome</keyword>